<accession>A0A814R655</accession>
<dbReference type="EMBL" id="CAJNOI010000147">
    <property type="protein sequence ID" value="CAF1128753.1"/>
    <property type="molecule type" value="Genomic_DNA"/>
</dbReference>
<organism evidence="1 2">
    <name type="scientific">Adineta steineri</name>
    <dbReference type="NCBI Taxonomy" id="433720"/>
    <lineage>
        <taxon>Eukaryota</taxon>
        <taxon>Metazoa</taxon>
        <taxon>Spiralia</taxon>
        <taxon>Gnathifera</taxon>
        <taxon>Rotifera</taxon>
        <taxon>Eurotatoria</taxon>
        <taxon>Bdelloidea</taxon>
        <taxon>Adinetida</taxon>
        <taxon>Adinetidae</taxon>
        <taxon>Adineta</taxon>
    </lineage>
</organism>
<evidence type="ECO:0000313" key="1">
    <source>
        <dbReference type="EMBL" id="CAF1128753.1"/>
    </source>
</evidence>
<evidence type="ECO:0000313" key="2">
    <source>
        <dbReference type="Proteomes" id="UP000663877"/>
    </source>
</evidence>
<sequence length="212" mass="24935">MAIEGSKSLPSSFGHVTEKLFDEYPIYKFNLPSTLVNTYLPLKLKSFSSSTWKNASKRHFFYSKPIIYASRCQISKTSEQLSLQISLTDLLQELFIENNSKIRYNFVITGNYLIFARIPRHYHVTYHILCKHITLANRSIDVRFAGELWKDEHDHFHLNNNSGTYRPQNRLIPQAIQLFDQLTPSLQFKGMHFQKNMQFPVKHRLNNKIQPQ</sequence>
<proteinExistence type="predicted"/>
<gene>
    <name evidence="1" type="ORF">BJG266_LOCUS22877</name>
</gene>
<comment type="caution">
    <text evidence="1">The sequence shown here is derived from an EMBL/GenBank/DDBJ whole genome shotgun (WGS) entry which is preliminary data.</text>
</comment>
<dbReference type="AlphaFoldDB" id="A0A814R655"/>
<dbReference type="Proteomes" id="UP000663877">
    <property type="component" value="Unassembled WGS sequence"/>
</dbReference>
<protein>
    <submittedName>
        <fullName evidence="1">Uncharacterized protein</fullName>
    </submittedName>
</protein>
<name>A0A814R655_9BILA</name>
<reference evidence="1" key="1">
    <citation type="submission" date="2021-02" db="EMBL/GenBank/DDBJ databases">
        <authorList>
            <person name="Nowell W R."/>
        </authorList>
    </citation>
    <scope>NUCLEOTIDE SEQUENCE</scope>
</reference>